<comment type="caution">
    <text evidence="1">The sequence shown here is derived from an EMBL/GenBank/DDBJ whole genome shotgun (WGS) entry which is preliminary data.</text>
</comment>
<sequence>MKTIIISIFAIILSLSIFSCSKPLGGWDDNIFLSTRYVELSELEDSVTIKTGGNFWWINGLSINGTEYYNLKFTNMQKDRYSIKKDFLYVEHRDPTTLFIKVDPNPNTQKRIIRIDLEAGNYFDNVTINQKAKSYR</sequence>
<name>A0A645E080_9ZZZZ</name>
<gene>
    <name evidence="1" type="ORF">SDC9_142347</name>
</gene>
<reference evidence="1" key="1">
    <citation type="submission" date="2019-08" db="EMBL/GenBank/DDBJ databases">
        <authorList>
            <person name="Kucharzyk K."/>
            <person name="Murdoch R.W."/>
            <person name="Higgins S."/>
            <person name="Loffler F."/>
        </authorList>
    </citation>
    <scope>NUCLEOTIDE SEQUENCE</scope>
</reference>
<evidence type="ECO:0000313" key="1">
    <source>
        <dbReference type="EMBL" id="MPM95194.1"/>
    </source>
</evidence>
<dbReference type="EMBL" id="VSSQ01041713">
    <property type="protein sequence ID" value="MPM95194.1"/>
    <property type="molecule type" value="Genomic_DNA"/>
</dbReference>
<dbReference type="AlphaFoldDB" id="A0A645E080"/>
<proteinExistence type="predicted"/>
<protein>
    <recommendedName>
        <fullName evidence="2">Lipoprotein</fullName>
    </recommendedName>
</protein>
<evidence type="ECO:0008006" key="2">
    <source>
        <dbReference type="Google" id="ProtNLM"/>
    </source>
</evidence>
<dbReference type="PROSITE" id="PS51257">
    <property type="entry name" value="PROKAR_LIPOPROTEIN"/>
    <property type="match status" value="1"/>
</dbReference>
<accession>A0A645E080</accession>
<organism evidence="1">
    <name type="scientific">bioreactor metagenome</name>
    <dbReference type="NCBI Taxonomy" id="1076179"/>
    <lineage>
        <taxon>unclassified sequences</taxon>
        <taxon>metagenomes</taxon>
        <taxon>ecological metagenomes</taxon>
    </lineage>
</organism>